<proteinExistence type="predicted"/>
<evidence type="ECO:0000313" key="2">
    <source>
        <dbReference type="Proteomes" id="UP001239169"/>
    </source>
</evidence>
<accession>A0ABY8R4P3</accession>
<reference evidence="1 2" key="1">
    <citation type="submission" date="2023-04" db="EMBL/GenBank/DDBJ databases">
        <title>Bacteria Genome Submission.</title>
        <authorList>
            <person name="Isaac P."/>
        </authorList>
    </citation>
    <scope>NUCLEOTIDE SEQUENCE [LARGE SCALE GENOMIC DNA]</scope>
    <source>
        <strain evidence="1 2">SampleS7P1</strain>
    </source>
</reference>
<gene>
    <name evidence="1" type="ORF">QJS64_05030</name>
</gene>
<dbReference type="EMBL" id="CP124685">
    <property type="protein sequence ID" value="WGX76522.1"/>
    <property type="molecule type" value="Genomic_DNA"/>
</dbReference>
<evidence type="ECO:0000313" key="1">
    <source>
        <dbReference type="EMBL" id="WGX76522.1"/>
    </source>
</evidence>
<protein>
    <submittedName>
        <fullName evidence="1">Uncharacterized protein</fullName>
    </submittedName>
</protein>
<organism evidence="1 2">
    <name type="scientific">Paraclostridium bifermentans</name>
    <name type="common">Clostridium bifermentans</name>
    <dbReference type="NCBI Taxonomy" id="1490"/>
    <lineage>
        <taxon>Bacteria</taxon>
        <taxon>Bacillati</taxon>
        <taxon>Bacillota</taxon>
        <taxon>Clostridia</taxon>
        <taxon>Peptostreptococcales</taxon>
        <taxon>Peptostreptococcaceae</taxon>
        <taxon>Paraclostridium</taxon>
    </lineage>
</organism>
<sequence length="48" mass="5764">MAKITISYDTDKEKQEILEVISKRLKIKKISKEYDNQKHKKVYIFTCS</sequence>
<dbReference type="Proteomes" id="UP001239169">
    <property type="component" value="Chromosome"/>
</dbReference>
<name>A0ABY8R4P3_PARBF</name>
<keyword evidence="2" id="KW-1185">Reference proteome</keyword>